<proteinExistence type="inferred from homology"/>
<protein>
    <recommendedName>
        <fullName evidence="11">Solute carrier family 15 member 4</fullName>
    </recommendedName>
</protein>
<feature type="non-terminal residue" evidence="9">
    <location>
        <position position="239"/>
    </location>
</feature>
<evidence type="ECO:0000313" key="10">
    <source>
        <dbReference type="Proteomes" id="UP001266305"/>
    </source>
</evidence>
<evidence type="ECO:0008006" key="11">
    <source>
        <dbReference type="Google" id="ProtNLM"/>
    </source>
</evidence>
<keyword evidence="7 8" id="KW-0472">Membrane</keyword>
<evidence type="ECO:0000256" key="3">
    <source>
        <dbReference type="ARBA" id="ARBA00022692"/>
    </source>
</evidence>
<keyword evidence="5" id="KW-0571">Peptide transport</keyword>
<keyword evidence="4" id="KW-0769">Symport</keyword>
<evidence type="ECO:0000256" key="1">
    <source>
        <dbReference type="ARBA" id="ARBA00004141"/>
    </source>
</evidence>
<keyword evidence="6 8" id="KW-1133">Transmembrane helix</keyword>
<evidence type="ECO:0000256" key="8">
    <source>
        <dbReference type="SAM" id="Phobius"/>
    </source>
</evidence>
<dbReference type="InterPro" id="IPR036259">
    <property type="entry name" value="MFS_trans_sf"/>
</dbReference>
<dbReference type="Pfam" id="PF00854">
    <property type="entry name" value="PTR2"/>
    <property type="match status" value="1"/>
</dbReference>
<evidence type="ECO:0000256" key="6">
    <source>
        <dbReference type="ARBA" id="ARBA00022989"/>
    </source>
</evidence>
<feature type="transmembrane region" description="Helical" evidence="8">
    <location>
        <begin position="81"/>
        <end position="98"/>
    </location>
</feature>
<feature type="transmembrane region" description="Helical" evidence="8">
    <location>
        <begin position="119"/>
        <end position="137"/>
    </location>
</feature>
<comment type="similarity">
    <text evidence="2">Belongs to the major facilitator superfamily. Proton-dependent oligopeptide transporter (POT/PTR) (TC 2.A.17) family.</text>
</comment>
<dbReference type="SUPFAM" id="SSF103473">
    <property type="entry name" value="MFS general substrate transporter"/>
    <property type="match status" value="1"/>
</dbReference>
<dbReference type="Gene3D" id="1.20.1250.20">
    <property type="entry name" value="MFS general substrate transporter like domains"/>
    <property type="match status" value="1"/>
</dbReference>
<feature type="transmembrane region" description="Helical" evidence="8">
    <location>
        <begin position="173"/>
        <end position="194"/>
    </location>
</feature>
<dbReference type="PANTHER" id="PTHR11654">
    <property type="entry name" value="OLIGOPEPTIDE TRANSPORTER-RELATED"/>
    <property type="match status" value="1"/>
</dbReference>
<feature type="transmembrane region" description="Helical" evidence="8">
    <location>
        <begin position="206"/>
        <end position="230"/>
    </location>
</feature>
<gene>
    <name evidence="9" type="ORF">P7K49_020591</name>
</gene>
<dbReference type="Proteomes" id="UP001266305">
    <property type="component" value="Unassembled WGS sequence"/>
</dbReference>
<evidence type="ECO:0000256" key="7">
    <source>
        <dbReference type="ARBA" id="ARBA00023136"/>
    </source>
</evidence>
<evidence type="ECO:0000313" key="9">
    <source>
        <dbReference type="EMBL" id="KAK2102924.1"/>
    </source>
</evidence>
<evidence type="ECO:0000256" key="4">
    <source>
        <dbReference type="ARBA" id="ARBA00022847"/>
    </source>
</evidence>
<keyword evidence="4" id="KW-0813">Transport</keyword>
<name>A0ABQ9V1Q5_SAGOE</name>
<keyword evidence="5" id="KW-0653">Protein transport</keyword>
<organism evidence="9 10">
    <name type="scientific">Saguinus oedipus</name>
    <name type="common">Cotton-top tamarin</name>
    <name type="synonym">Oedipomidas oedipus</name>
    <dbReference type="NCBI Taxonomy" id="9490"/>
    <lineage>
        <taxon>Eukaryota</taxon>
        <taxon>Metazoa</taxon>
        <taxon>Chordata</taxon>
        <taxon>Craniata</taxon>
        <taxon>Vertebrata</taxon>
        <taxon>Euteleostomi</taxon>
        <taxon>Mammalia</taxon>
        <taxon>Eutheria</taxon>
        <taxon>Euarchontoglires</taxon>
        <taxon>Primates</taxon>
        <taxon>Haplorrhini</taxon>
        <taxon>Platyrrhini</taxon>
        <taxon>Cebidae</taxon>
        <taxon>Callitrichinae</taxon>
        <taxon>Saguinus</taxon>
    </lineage>
</organism>
<accession>A0ABQ9V1Q5</accession>
<evidence type="ECO:0000256" key="5">
    <source>
        <dbReference type="ARBA" id="ARBA00022856"/>
    </source>
</evidence>
<keyword evidence="3 8" id="KW-0812">Transmembrane</keyword>
<evidence type="ECO:0000256" key="2">
    <source>
        <dbReference type="ARBA" id="ARBA00005982"/>
    </source>
</evidence>
<comment type="subcellular location">
    <subcellularLocation>
        <location evidence="1">Membrane</location>
        <topology evidence="1">Multi-pass membrane protein</topology>
    </subcellularLocation>
</comment>
<feature type="transmembrane region" description="Helical" evidence="8">
    <location>
        <begin position="21"/>
        <end position="38"/>
    </location>
</feature>
<comment type="caution">
    <text evidence="9">The sequence shown here is derived from an EMBL/GenBank/DDBJ whole genome shotgun (WGS) entry which is preliminary data.</text>
</comment>
<keyword evidence="10" id="KW-1185">Reference proteome</keyword>
<dbReference type="InterPro" id="IPR000109">
    <property type="entry name" value="POT_fam"/>
</dbReference>
<reference evidence="9 10" key="1">
    <citation type="submission" date="2023-05" db="EMBL/GenBank/DDBJ databases">
        <title>B98-5 Cell Line De Novo Hybrid Assembly: An Optical Mapping Approach.</title>
        <authorList>
            <person name="Kananen K."/>
            <person name="Auerbach J.A."/>
            <person name="Kautto E."/>
            <person name="Blachly J.S."/>
        </authorList>
    </citation>
    <scope>NUCLEOTIDE SEQUENCE [LARGE SCALE GENOMIC DNA]</scope>
    <source>
        <strain evidence="9">B95-8</strain>
        <tissue evidence="9">Cell line</tissue>
    </source>
</reference>
<sequence length="239" mass="26446">MSHGGPFTEEKVEDVKALVKIVPVFLALIPYWTVYFQVSGDKQVRFPLSSYEMQTTYVLQSLHLRIPEISNITTTPHTLPAAWLTMFDAVLILLLIPVKDKLVDPILRRNGLLPSSLKRIAVGMFFVMCSAFAAGILESKRLNLVKEKTINQTIGNVVYHAADLPLWWQVPQYVLIGISEIFASIAGLEFAYSAAPKSMQSAIMGLFFFFSGVGSFVGSGLLALVSIKAIGWMSSHTDF</sequence>
<dbReference type="EMBL" id="JASSZA010000009">
    <property type="protein sequence ID" value="KAK2102924.1"/>
    <property type="molecule type" value="Genomic_DNA"/>
</dbReference>